<proteinExistence type="predicted"/>
<dbReference type="Gene3D" id="3.60.15.10">
    <property type="entry name" value="Ribonuclease Z/Hydroxyacylglutathione hydrolase-like"/>
    <property type="match status" value="1"/>
</dbReference>
<evidence type="ECO:0000313" key="1">
    <source>
        <dbReference type="Ensembl" id="ENSSSCP00070006876.1"/>
    </source>
</evidence>
<sequence>MKVKVIPVLEDNYMYLVIEEHTREALAVDVAVPKRGPRSWQRRAGKAAAWAGGAGRGTYLCADPQAGAWRGAAEGVLWARAHRG</sequence>
<protein>
    <recommendedName>
        <fullName evidence="3">Hydroxyacylglutathione hydrolase like</fullName>
    </recommendedName>
</protein>
<accession>A0A4X1SWP7</accession>
<dbReference type="AlphaFoldDB" id="A0A4X1SWP7"/>
<evidence type="ECO:0000313" key="2">
    <source>
        <dbReference type="Proteomes" id="UP000314985"/>
    </source>
</evidence>
<reference evidence="1" key="2">
    <citation type="submission" date="2025-08" db="UniProtKB">
        <authorList>
            <consortium name="Ensembl"/>
        </authorList>
    </citation>
    <scope>IDENTIFICATION</scope>
</reference>
<reference evidence="2" key="1">
    <citation type="submission" date="2017-08" db="EMBL/GenBank/DDBJ databases">
        <title>USMARCv1.0.</title>
        <authorList>
            <person name="Hannum G.I."/>
            <person name="Koren S."/>
            <person name="Schroeder S.G."/>
            <person name="Chin S.C."/>
            <person name="Nonneman D.J."/>
            <person name="Becker S.A."/>
            <person name="Rosen B.D."/>
            <person name="Bickhart D.M."/>
            <person name="Putnam N.H."/>
            <person name="Green R.E."/>
            <person name="Tuggle C.K."/>
            <person name="Liu H."/>
            <person name="Rohrer G.A."/>
            <person name="Warr A."/>
            <person name="Hall R."/>
            <person name="Kim K."/>
            <person name="Hume D.A."/>
            <person name="Talbot R."/>
            <person name="Chow W."/>
            <person name="Howe K."/>
            <person name="Schwartz A.S."/>
            <person name="Watson M."/>
            <person name="Archibald A.L."/>
            <person name="Phillippy A.M."/>
            <person name="Smith T.P.L."/>
        </authorList>
    </citation>
    <scope>NUCLEOTIDE SEQUENCE [LARGE SCALE GENOMIC DNA]</scope>
</reference>
<evidence type="ECO:0008006" key="3">
    <source>
        <dbReference type="Google" id="ProtNLM"/>
    </source>
</evidence>
<organism evidence="1 2">
    <name type="scientific">Sus scrofa</name>
    <name type="common">Pig</name>
    <dbReference type="NCBI Taxonomy" id="9823"/>
    <lineage>
        <taxon>Eukaryota</taxon>
        <taxon>Metazoa</taxon>
        <taxon>Chordata</taxon>
        <taxon>Craniata</taxon>
        <taxon>Vertebrata</taxon>
        <taxon>Euteleostomi</taxon>
        <taxon>Mammalia</taxon>
        <taxon>Eutheria</taxon>
        <taxon>Laurasiatheria</taxon>
        <taxon>Artiodactyla</taxon>
        <taxon>Suina</taxon>
        <taxon>Suidae</taxon>
        <taxon>Sus</taxon>
    </lineage>
</organism>
<name>A0A4X1SWP7_PIG</name>
<dbReference type="Proteomes" id="UP000314985">
    <property type="component" value="Unassembled WGS sequence"/>
</dbReference>
<dbReference type="InterPro" id="IPR036866">
    <property type="entry name" value="RibonucZ/Hydroxyglut_hydro"/>
</dbReference>
<dbReference type="Ensembl" id="ENSSSCT00070008355.1">
    <property type="protein sequence ID" value="ENSSSCP00070006876.1"/>
    <property type="gene ID" value="ENSSSCG00070004280.1"/>
</dbReference>